<dbReference type="EMBL" id="BAABLX010000053">
    <property type="protein sequence ID" value="GAA4954067.1"/>
    <property type="molecule type" value="Genomic_DNA"/>
</dbReference>
<dbReference type="RefSeq" id="WP_345426199.1">
    <property type="nucleotide sequence ID" value="NZ_AP031496.1"/>
</dbReference>
<gene>
    <name evidence="1" type="ORF">GCM10025791_37960</name>
</gene>
<protein>
    <submittedName>
        <fullName evidence="1">Uncharacterized protein</fullName>
    </submittedName>
</protein>
<proteinExistence type="predicted"/>
<accession>A0AAV3U785</accession>
<sequence length="187" mass="20953">MQQEFSAEDLPYVTLSKNTPEQLRLLADILGIPTALVAKGGEAELTAMVATILYRHLDQVDRRQAMEAIRNVPNRALEGRLVTLALDTTFINPQWGMWSLSNKELLQDEQFHKRLDNIAGNLGFAASGLGIWELIQKLKKRGKPGPQIGATLVIWGAVFINSSELQQTQSELKQRTESSLRSSRHYN</sequence>
<organism evidence="1 2">
    <name type="scientific">Halioxenophilus aromaticivorans</name>
    <dbReference type="NCBI Taxonomy" id="1306992"/>
    <lineage>
        <taxon>Bacteria</taxon>
        <taxon>Pseudomonadati</taxon>
        <taxon>Pseudomonadota</taxon>
        <taxon>Gammaproteobacteria</taxon>
        <taxon>Alteromonadales</taxon>
        <taxon>Alteromonadaceae</taxon>
        <taxon>Halioxenophilus</taxon>
    </lineage>
</organism>
<reference evidence="2" key="1">
    <citation type="journal article" date="2019" name="Int. J. Syst. Evol. Microbiol.">
        <title>The Global Catalogue of Microorganisms (GCM) 10K type strain sequencing project: providing services to taxonomists for standard genome sequencing and annotation.</title>
        <authorList>
            <consortium name="The Broad Institute Genomics Platform"/>
            <consortium name="The Broad Institute Genome Sequencing Center for Infectious Disease"/>
            <person name="Wu L."/>
            <person name="Ma J."/>
        </authorList>
    </citation>
    <scope>NUCLEOTIDE SEQUENCE [LARGE SCALE GENOMIC DNA]</scope>
    <source>
        <strain evidence="2">JCM 19134</strain>
    </source>
</reference>
<dbReference type="AlphaFoldDB" id="A0AAV3U785"/>
<name>A0AAV3U785_9ALTE</name>
<keyword evidence="2" id="KW-1185">Reference proteome</keyword>
<evidence type="ECO:0000313" key="1">
    <source>
        <dbReference type="EMBL" id="GAA4954067.1"/>
    </source>
</evidence>
<dbReference type="Proteomes" id="UP001409585">
    <property type="component" value="Unassembled WGS sequence"/>
</dbReference>
<evidence type="ECO:0000313" key="2">
    <source>
        <dbReference type="Proteomes" id="UP001409585"/>
    </source>
</evidence>
<comment type="caution">
    <text evidence="1">The sequence shown here is derived from an EMBL/GenBank/DDBJ whole genome shotgun (WGS) entry which is preliminary data.</text>
</comment>